<organism evidence="2 3">
    <name type="scientific">Schizophyllum amplum</name>
    <dbReference type="NCBI Taxonomy" id="97359"/>
    <lineage>
        <taxon>Eukaryota</taxon>
        <taxon>Fungi</taxon>
        <taxon>Dikarya</taxon>
        <taxon>Basidiomycota</taxon>
        <taxon>Agaricomycotina</taxon>
        <taxon>Agaricomycetes</taxon>
        <taxon>Agaricomycetidae</taxon>
        <taxon>Agaricales</taxon>
        <taxon>Schizophyllaceae</taxon>
        <taxon>Schizophyllum</taxon>
    </lineage>
</organism>
<evidence type="ECO:0000313" key="3">
    <source>
        <dbReference type="Proteomes" id="UP000320762"/>
    </source>
</evidence>
<evidence type="ECO:0000313" key="2">
    <source>
        <dbReference type="EMBL" id="TRM60487.1"/>
    </source>
</evidence>
<sequence>MSLPTPPKTSHRTEKENRFDARGVTWSSTHEYRGIFALDGLKIPSRTAGRQPPARSILKKRKHAEMLNDTSAAAAPREATPEPEDALMDLEYISRCVGTIMHKDASLRDLIEAYNILAARLRATTPMDADPETSWPLFQPIRKDPQAFADALVRDLNRARVDPTALEEKAASTLPSPKKSPVKRSGLSAEQVKHARDFSMACHAVIKLLCFMFSVPAVMYLFTTAQLGQMLTAVLAIPLSKELPTLNARKTCALAISLLQAQRLPADVLSPAADRIAYALRRGIEGQLGKEGKKGSTSDGLRAIHDLSIYQPDIFVPAFSTILSSILDAVAGPSLNFRVLACHALGGLAFGASCVQRDHVHTHLADTVITHLQKKCPVSPHKTSASPTSPAIQESPIEKAIRTTIRANTDDAVHIGQTPIWGLCTLASLIVLLGPAVFTDNKIFNIVNSKLTMACNVKKSSVRVLTMAVVRALIWAAFQPPFLLHPDDEDEDGLSEHALSADDDERRWRSISRYAGACGPAAIGTSLCASLLGQEDTTDQDIRRALDVLADMARKPNLSGCVNLLGRMLDSAAPTDSVQSWDPTHLLAEDLFSAYPGLLTSDYNNLKEPVQTVCTQAPVLEDIMPLARDQVLQPWVLEAAESIWLESLKHAKIEGETLPAGHFYVWEMLLKARVAECEESSNEEGLATIATQLTEVLITIASTSDIVIEAVKHKNNPRLAPIVTKTRLMADLWLALCTHIPREHLVADATRLLNALIDGEEELSEGSEVARQSWARLCARVLSVTDTEDTREFWCQSTRRVSWGWSDETRRMVWREVVDQWRQDPEATWDGDIVLLAVPFTETMAMDLESEDLELWEDFLDHVMRRALDDGCDGADVLEKVATTIFARFNPTSIYNARAADLLLSRLDLSGEARLPSGLFDFVNECMRAAYPPRCQDQAWCTWMLRSLTDVLDKCPGEMLMELLESLEGGLCVWLEDAMSTGEDLTVLYGMILCSVGALPHEQETLERVAPILEAAMLRNEPALEPYVNLFRDDFWVESYGKMDLPKSGWPASVQDCLRAAHLVPAEEAEEESPAGLSLAPSLDIVDSLPAREVLARPISPPPRPCTPTSSFVRTIPETPERDAMPPSSPPGTPFFTVPATMPSTPQSARRTLEPLSPSTPRRALATPFAGRQLVFSSPRKGADEPSDPQTPGMAPAIFYSAKKPKNKENARPRKRTLSAPDAAPSHVALGKRAAPPEDDDAVSGNDEAREESRRPTKRLRRSRRHQRTDSHEERTVQALLIPSETESPAPPPPPAKRLVLDAVEVPTLRAVRRRWSGNPMDHKPVAPLRRTQTHPETSDEPATKRRRLTMRDLGFGERVDGLSDPESDDTYDQSSDSSMPSSDDDPHIGQVTPGHLISPHPRGHPDAAWDDEDEDGDDELVDDSPSRRLAARHRRKVPNNLAPIPLKFSV</sequence>
<dbReference type="SUPFAM" id="SSF48371">
    <property type="entry name" value="ARM repeat"/>
    <property type="match status" value="1"/>
</dbReference>
<feature type="region of interest" description="Disordered" evidence="1">
    <location>
        <begin position="1"/>
        <end position="21"/>
    </location>
</feature>
<dbReference type="EMBL" id="VDMD01000021">
    <property type="protein sequence ID" value="TRM60487.1"/>
    <property type="molecule type" value="Genomic_DNA"/>
</dbReference>
<feature type="compositionally biased region" description="Low complexity" evidence="1">
    <location>
        <begin position="1373"/>
        <end position="1382"/>
    </location>
</feature>
<feature type="compositionally biased region" description="Basic residues" evidence="1">
    <location>
        <begin position="1256"/>
        <end position="1267"/>
    </location>
</feature>
<dbReference type="STRING" id="97359.A0A550C6Q8"/>
<keyword evidence="3" id="KW-1185">Reference proteome</keyword>
<feature type="compositionally biased region" description="Basic and acidic residues" evidence="1">
    <location>
        <begin position="11"/>
        <end position="21"/>
    </location>
</feature>
<proteinExistence type="predicted"/>
<feature type="compositionally biased region" description="Acidic residues" evidence="1">
    <location>
        <begin position="1409"/>
        <end position="1423"/>
    </location>
</feature>
<comment type="caution">
    <text evidence="2">The sequence shown here is derived from an EMBL/GenBank/DDBJ whole genome shotgun (WGS) entry which is preliminary data.</text>
</comment>
<gene>
    <name evidence="2" type="ORF">BD626DRAFT_435275</name>
</gene>
<dbReference type="Proteomes" id="UP000320762">
    <property type="component" value="Unassembled WGS sequence"/>
</dbReference>
<dbReference type="OrthoDB" id="2591260at2759"/>
<feature type="region of interest" description="Disordered" evidence="1">
    <location>
        <begin position="1140"/>
        <end position="1451"/>
    </location>
</feature>
<accession>A0A550C6Q8</accession>
<protein>
    <submittedName>
        <fullName evidence="2">Uncharacterized protein</fullName>
    </submittedName>
</protein>
<evidence type="ECO:0000256" key="1">
    <source>
        <dbReference type="SAM" id="MobiDB-lite"/>
    </source>
</evidence>
<reference evidence="2 3" key="1">
    <citation type="journal article" date="2019" name="New Phytol.">
        <title>Comparative genomics reveals unique wood-decay strategies and fruiting body development in the Schizophyllaceae.</title>
        <authorList>
            <person name="Almasi E."/>
            <person name="Sahu N."/>
            <person name="Krizsan K."/>
            <person name="Balint B."/>
            <person name="Kovacs G.M."/>
            <person name="Kiss B."/>
            <person name="Cseklye J."/>
            <person name="Drula E."/>
            <person name="Henrissat B."/>
            <person name="Nagy I."/>
            <person name="Chovatia M."/>
            <person name="Adam C."/>
            <person name="LaButti K."/>
            <person name="Lipzen A."/>
            <person name="Riley R."/>
            <person name="Grigoriev I.V."/>
            <person name="Nagy L.G."/>
        </authorList>
    </citation>
    <scope>NUCLEOTIDE SEQUENCE [LARGE SCALE GENOMIC DNA]</scope>
    <source>
        <strain evidence="2 3">NL-1724</strain>
    </source>
</reference>
<feature type="region of interest" description="Disordered" evidence="1">
    <location>
        <begin position="164"/>
        <end position="185"/>
    </location>
</feature>
<dbReference type="InterPro" id="IPR016024">
    <property type="entry name" value="ARM-type_fold"/>
</dbReference>
<name>A0A550C6Q8_9AGAR</name>